<evidence type="ECO:0000313" key="3">
    <source>
        <dbReference type="Proteomes" id="UP000774570"/>
    </source>
</evidence>
<reference evidence="2 3" key="1">
    <citation type="submission" date="2021-07" db="EMBL/GenBank/DDBJ databases">
        <title>Actinomadura sp. PM05-2 isolated from lichen.</title>
        <authorList>
            <person name="Somphong A."/>
            <person name="Phongsopitanun W."/>
            <person name="Tanasupawat S."/>
            <person name="Peongsungnone V."/>
        </authorList>
    </citation>
    <scope>NUCLEOTIDE SEQUENCE [LARGE SCALE GENOMIC DNA]</scope>
    <source>
        <strain evidence="2 3">PM05-2</strain>
    </source>
</reference>
<dbReference type="Gene3D" id="3.10.580.10">
    <property type="entry name" value="CBS-domain"/>
    <property type="match status" value="1"/>
</dbReference>
<dbReference type="SUPFAM" id="SSF54631">
    <property type="entry name" value="CBS-domain pair"/>
    <property type="match status" value="1"/>
</dbReference>
<dbReference type="InterPro" id="IPR000644">
    <property type="entry name" value="CBS_dom"/>
</dbReference>
<evidence type="ECO:0000313" key="2">
    <source>
        <dbReference type="EMBL" id="MBW8482628.1"/>
    </source>
</evidence>
<dbReference type="Pfam" id="PF00571">
    <property type="entry name" value="CBS"/>
    <property type="match status" value="1"/>
</dbReference>
<gene>
    <name evidence="2" type="ORF">K1Y72_09645</name>
</gene>
<comment type="caution">
    <text evidence="2">The sequence shown here is derived from an EMBL/GenBank/DDBJ whole genome shotgun (WGS) entry which is preliminary data.</text>
</comment>
<feature type="domain" description="CBS" evidence="1">
    <location>
        <begin position="90"/>
        <end position="127"/>
    </location>
</feature>
<sequence length="153" mass="15889">MTDGTSDAHRPAPPAATVADAMIRSPKVHGPATTVAEARAALANEHVHAVLIVDGAAPAATLVAVVERPDLDARPPHDAARRAGTLHGRTVPPGADLDIIRQAMTAARRRRLAVTDPDGRLLGLLCLKRTGLGFCSEAGIRARAADRAAARAR</sequence>
<protein>
    <recommendedName>
        <fullName evidence="1">CBS domain-containing protein</fullName>
    </recommendedName>
</protein>
<accession>A0ABS7FQE9</accession>
<organism evidence="2 3">
    <name type="scientific">Actinomadura parmotrematis</name>
    <dbReference type="NCBI Taxonomy" id="2864039"/>
    <lineage>
        <taxon>Bacteria</taxon>
        <taxon>Bacillati</taxon>
        <taxon>Actinomycetota</taxon>
        <taxon>Actinomycetes</taxon>
        <taxon>Streptosporangiales</taxon>
        <taxon>Thermomonosporaceae</taxon>
        <taxon>Actinomadura</taxon>
    </lineage>
</organism>
<dbReference type="Proteomes" id="UP000774570">
    <property type="component" value="Unassembled WGS sequence"/>
</dbReference>
<name>A0ABS7FQE9_9ACTN</name>
<keyword evidence="3" id="KW-1185">Reference proteome</keyword>
<evidence type="ECO:0000259" key="1">
    <source>
        <dbReference type="Pfam" id="PF00571"/>
    </source>
</evidence>
<dbReference type="EMBL" id="JAIBOA010000005">
    <property type="protein sequence ID" value="MBW8482628.1"/>
    <property type="molecule type" value="Genomic_DNA"/>
</dbReference>
<dbReference type="InterPro" id="IPR046342">
    <property type="entry name" value="CBS_dom_sf"/>
</dbReference>
<dbReference type="RefSeq" id="WP_220165305.1">
    <property type="nucleotide sequence ID" value="NZ_JAIBOA010000005.1"/>
</dbReference>
<proteinExistence type="predicted"/>